<accession>A0AA39H341</accession>
<keyword evidence="4 6" id="KW-1133">Transmembrane helix</keyword>
<sequence length="318" mass="35047">MRVLLCLTLLVVLCAAKKKKAHQASVLAQAAAPSGKSYDFPIVLPAYHKDPSISVKDAHADYGNCLLYLEGVTVIVEAAKKTPKYVAASIGFGSDNGTQKYQFDPSYVKCVHTSRDQVGFNATKGLYTFTVAINVDKLDGKYGGSSKFTVHDKLIFDLVFNMSIPKYWELSKVTLKELHLTRSGDYLDGNIDFTTSVDGDPKFMKVNSVLGYGYGCSDTQGVFFTAPNNKDYSVGIALHNFQVELFGLYRNAEKDIIKFSRDVNDCVPTFSVGSSMGIVVAVVLASILMFGFLMLNSVQTMDRFDDPKQKQILINVRE</sequence>
<dbReference type="InterPro" id="IPR008388">
    <property type="entry name" value="Ac45_acc_su"/>
</dbReference>
<keyword evidence="10" id="KW-1185">Reference proteome</keyword>
<evidence type="ECO:0000256" key="6">
    <source>
        <dbReference type="SAM" id="Phobius"/>
    </source>
</evidence>
<dbReference type="GO" id="GO:0030641">
    <property type="term" value="P:regulation of cellular pH"/>
    <property type="evidence" value="ECO:0007669"/>
    <property type="project" value="TreeGrafter"/>
</dbReference>
<name>A0AA39H341_9BILA</name>
<protein>
    <recommendedName>
        <fullName evidence="8">V-type proton ATPase subunit S1/VOA1 transmembrane domain-containing protein</fullName>
    </recommendedName>
</protein>
<proteinExistence type="inferred from homology"/>
<organism evidence="9 10">
    <name type="scientific">Steinernema hermaphroditum</name>
    <dbReference type="NCBI Taxonomy" id="289476"/>
    <lineage>
        <taxon>Eukaryota</taxon>
        <taxon>Metazoa</taxon>
        <taxon>Ecdysozoa</taxon>
        <taxon>Nematoda</taxon>
        <taxon>Chromadorea</taxon>
        <taxon>Rhabditida</taxon>
        <taxon>Tylenchina</taxon>
        <taxon>Panagrolaimomorpha</taxon>
        <taxon>Strongyloidoidea</taxon>
        <taxon>Steinernematidae</taxon>
        <taxon>Steinernema</taxon>
    </lineage>
</organism>
<reference evidence="9" key="1">
    <citation type="submission" date="2023-06" db="EMBL/GenBank/DDBJ databases">
        <title>Genomic analysis of the entomopathogenic nematode Steinernema hermaphroditum.</title>
        <authorList>
            <person name="Schwarz E.M."/>
            <person name="Heppert J.K."/>
            <person name="Baniya A."/>
            <person name="Schwartz H.T."/>
            <person name="Tan C.-H."/>
            <person name="Antoshechkin I."/>
            <person name="Sternberg P.W."/>
            <person name="Goodrich-Blair H."/>
            <person name="Dillman A.R."/>
        </authorList>
    </citation>
    <scope>NUCLEOTIDE SEQUENCE</scope>
    <source>
        <strain evidence="9">PS9179</strain>
        <tissue evidence="9">Whole animal</tissue>
    </source>
</reference>
<evidence type="ECO:0000259" key="8">
    <source>
        <dbReference type="Pfam" id="PF20520"/>
    </source>
</evidence>
<dbReference type="EMBL" id="JAUCMV010000005">
    <property type="protein sequence ID" value="KAK0397874.1"/>
    <property type="molecule type" value="Genomic_DNA"/>
</dbReference>
<evidence type="ECO:0000256" key="1">
    <source>
        <dbReference type="ARBA" id="ARBA00004167"/>
    </source>
</evidence>
<keyword evidence="5 6" id="KW-0472">Membrane</keyword>
<dbReference type="AlphaFoldDB" id="A0AA39H341"/>
<evidence type="ECO:0000256" key="2">
    <source>
        <dbReference type="ARBA" id="ARBA00009037"/>
    </source>
</evidence>
<dbReference type="Proteomes" id="UP001175271">
    <property type="component" value="Unassembled WGS sequence"/>
</dbReference>
<feature type="signal peptide" evidence="7">
    <location>
        <begin position="1"/>
        <end position="16"/>
    </location>
</feature>
<dbReference type="InterPro" id="IPR046756">
    <property type="entry name" value="VAS1/VOA1_TM"/>
</dbReference>
<evidence type="ECO:0000313" key="9">
    <source>
        <dbReference type="EMBL" id="KAK0397874.1"/>
    </source>
</evidence>
<dbReference type="PANTHER" id="PTHR12471">
    <property type="entry name" value="VACUOLAR ATP SYNTHASE SUBUNIT S1"/>
    <property type="match status" value="1"/>
</dbReference>
<evidence type="ECO:0000256" key="3">
    <source>
        <dbReference type="ARBA" id="ARBA00022692"/>
    </source>
</evidence>
<keyword evidence="7" id="KW-0732">Signal</keyword>
<evidence type="ECO:0000256" key="4">
    <source>
        <dbReference type="ARBA" id="ARBA00022989"/>
    </source>
</evidence>
<dbReference type="Pfam" id="PF20520">
    <property type="entry name" value="Ac45-VOA1_TM"/>
    <property type="match status" value="1"/>
</dbReference>
<comment type="similarity">
    <text evidence="2">Belongs to the vacuolar ATPase subunit S1 family.</text>
</comment>
<evidence type="ECO:0000256" key="5">
    <source>
        <dbReference type="ARBA" id="ARBA00023136"/>
    </source>
</evidence>
<feature type="domain" description="V-type proton ATPase subunit S1/VOA1 transmembrane" evidence="8">
    <location>
        <begin position="269"/>
        <end position="306"/>
    </location>
</feature>
<evidence type="ECO:0000313" key="10">
    <source>
        <dbReference type="Proteomes" id="UP001175271"/>
    </source>
</evidence>
<feature type="chain" id="PRO_5041429461" description="V-type proton ATPase subunit S1/VOA1 transmembrane domain-containing protein" evidence="7">
    <location>
        <begin position="17"/>
        <end position="318"/>
    </location>
</feature>
<gene>
    <name evidence="9" type="ORF">QR680_002315</name>
</gene>
<keyword evidence="3 6" id="KW-0812">Transmembrane</keyword>
<dbReference type="GO" id="GO:0033176">
    <property type="term" value="C:proton-transporting V-type ATPase complex"/>
    <property type="evidence" value="ECO:0007669"/>
    <property type="project" value="TreeGrafter"/>
</dbReference>
<dbReference type="PANTHER" id="PTHR12471:SF7">
    <property type="entry name" value="V-TYPE PROTON ATPASE SUBUNIT S1"/>
    <property type="match status" value="1"/>
</dbReference>
<feature type="transmembrane region" description="Helical" evidence="6">
    <location>
        <begin position="276"/>
        <end position="295"/>
    </location>
</feature>
<comment type="caution">
    <text evidence="9">The sequence shown here is derived from an EMBL/GenBank/DDBJ whole genome shotgun (WGS) entry which is preliminary data.</text>
</comment>
<comment type="subcellular location">
    <subcellularLocation>
        <location evidence="1">Membrane</location>
        <topology evidence="1">Single-pass membrane protein</topology>
    </subcellularLocation>
</comment>
<dbReference type="GO" id="GO:0001671">
    <property type="term" value="F:ATPase activator activity"/>
    <property type="evidence" value="ECO:0007669"/>
    <property type="project" value="TreeGrafter"/>
</dbReference>
<evidence type="ECO:0000256" key="7">
    <source>
        <dbReference type="SAM" id="SignalP"/>
    </source>
</evidence>